<reference evidence="1 2" key="1">
    <citation type="submission" date="2018-08" db="EMBL/GenBank/DDBJ databases">
        <title>A genome reference for cultivated species of the human gut microbiota.</title>
        <authorList>
            <person name="Zou Y."/>
            <person name="Xue W."/>
            <person name="Luo G."/>
        </authorList>
    </citation>
    <scope>NUCLEOTIDE SEQUENCE [LARGE SCALE GENOMIC DNA]</scope>
    <source>
        <strain evidence="1 2">TF09-12</strain>
    </source>
</reference>
<proteinExistence type="predicted"/>
<dbReference type="Proteomes" id="UP000260835">
    <property type="component" value="Unassembled WGS sequence"/>
</dbReference>
<dbReference type="AlphaFoldDB" id="A0A3E4QLV7"/>
<dbReference type="EMBL" id="QSRD01000013">
    <property type="protein sequence ID" value="RGL03626.1"/>
    <property type="molecule type" value="Genomic_DNA"/>
</dbReference>
<sequence length="120" mass="13877">MIEHILHKGSLILPTEKENNKKIIMKREINLLATQSRKSEYSDMVRNFWAWAKAPNEWLRKYYSAVLEKEISLSQANIISRAQIAFILSVFTTNDNLLVKAIFVAWFIVAVLRAKKALGE</sequence>
<evidence type="ECO:0000313" key="1">
    <source>
        <dbReference type="EMBL" id="RGL03626.1"/>
    </source>
</evidence>
<organism evidence="1 2">
    <name type="scientific">Prevotella disiens</name>
    <dbReference type="NCBI Taxonomy" id="28130"/>
    <lineage>
        <taxon>Bacteria</taxon>
        <taxon>Pseudomonadati</taxon>
        <taxon>Bacteroidota</taxon>
        <taxon>Bacteroidia</taxon>
        <taxon>Bacteroidales</taxon>
        <taxon>Prevotellaceae</taxon>
        <taxon>Prevotella</taxon>
    </lineage>
</organism>
<gene>
    <name evidence="1" type="ORF">DXC89_02875</name>
</gene>
<comment type="caution">
    <text evidence="1">The sequence shown here is derived from an EMBL/GenBank/DDBJ whole genome shotgun (WGS) entry which is preliminary data.</text>
</comment>
<evidence type="ECO:0000313" key="2">
    <source>
        <dbReference type="Proteomes" id="UP000260835"/>
    </source>
</evidence>
<protein>
    <submittedName>
        <fullName evidence="1">Uncharacterized protein</fullName>
    </submittedName>
</protein>
<accession>A0A3E4QLV7</accession>
<name>A0A3E4QLV7_9BACT</name>